<name>A0ABS3JSZ0_9BACT</name>
<keyword evidence="2" id="KW-1185">Reference proteome</keyword>
<proteinExistence type="predicted"/>
<gene>
    <name evidence="1" type="ORF">J2I46_31415</name>
</gene>
<evidence type="ECO:0008006" key="3">
    <source>
        <dbReference type="Google" id="ProtNLM"/>
    </source>
</evidence>
<dbReference type="RefSeq" id="WP_207333076.1">
    <property type="nucleotide sequence ID" value="NZ_JAFMYW010000020.1"/>
</dbReference>
<comment type="caution">
    <text evidence="1">The sequence shown here is derived from an EMBL/GenBank/DDBJ whole genome shotgun (WGS) entry which is preliminary data.</text>
</comment>
<dbReference type="Proteomes" id="UP000664628">
    <property type="component" value="Unassembled WGS sequence"/>
</dbReference>
<dbReference type="EMBL" id="JAFMYW010000020">
    <property type="protein sequence ID" value="MBO0953124.1"/>
    <property type="molecule type" value="Genomic_DNA"/>
</dbReference>
<protein>
    <recommendedName>
        <fullName evidence="3">Transcriptional regulator</fullName>
    </recommendedName>
</protein>
<reference evidence="1 2" key="1">
    <citation type="submission" date="2021-03" db="EMBL/GenBank/DDBJ databases">
        <title>Fibrella sp. HMF5405 genome sequencing and assembly.</title>
        <authorList>
            <person name="Kang H."/>
            <person name="Kim H."/>
            <person name="Bae S."/>
            <person name="Joh K."/>
        </authorList>
    </citation>
    <scope>NUCLEOTIDE SEQUENCE [LARGE SCALE GENOMIC DNA]</scope>
    <source>
        <strain evidence="1 2">HMF5405</strain>
    </source>
</reference>
<organism evidence="1 2">
    <name type="scientific">Fibrella forsythiae</name>
    <dbReference type="NCBI Taxonomy" id="2817061"/>
    <lineage>
        <taxon>Bacteria</taxon>
        <taxon>Pseudomonadati</taxon>
        <taxon>Bacteroidota</taxon>
        <taxon>Cytophagia</taxon>
        <taxon>Cytophagales</taxon>
        <taxon>Spirosomataceae</taxon>
        <taxon>Fibrella</taxon>
    </lineage>
</organism>
<evidence type="ECO:0000313" key="1">
    <source>
        <dbReference type="EMBL" id="MBO0953124.1"/>
    </source>
</evidence>
<accession>A0ABS3JSZ0</accession>
<sequence length="61" mass="6822">METAKEIKQHLRNGDFNKVAKLAGVTREYAIILLGRPTARRYKAVLKAARKVAKANLKMGL</sequence>
<evidence type="ECO:0000313" key="2">
    <source>
        <dbReference type="Proteomes" id="UP000664628"/>
    </source>
</evidence>